<dbReference type="Gene3D" id="2.20.25.240">
    <property type="match status" value="2"/>
</dbReference>
<name>A0ABN8HWJ8_9NEOP</name>
<reference evidence="5" key="1">
    <citation type="submission" date="2022-03" db="EMBL/GenBank/DDBJ databases">
        <authorList>
            <person name="Martin H S."/>
        </authorList>
    </citation>
    <scope>NUCLEOTIDE SEQUENCE</scope>
</reference>
<feature type="non-terminal residue" evidence="5">
    <location>
        <position position="189"/>
    </location>
</feature>
<organism evidence="5 6">
    <name type="scientific">Iphiclides podalirius</name>
    <name type="common">scarce swallowtail</name>
    <dbReference type="NCBI Taxonomy" id="110791"/>
    <lineage>
        <taxon>Eukaryota</taxon>
        <taxon>Metazoa</taxon>
        <taxon>Ecdysozoa</taxon>
        <taxon>Arthropoda</taxon>
        <taxon>Hexapoda</taxon>
        <taxon>Insecta</taxon>
        <taxon>Pterygota</taxon>
        <taxon>Neoptera</taxon>
        <taxon>Endopterygota</taxon>
        <taxon>Lepidoptera</taxon>
        <taxon>Glossata</taxon>
        <taxon>Ditrysia</taxon>
        <taxon>Papilionoidea</taxon>
        <taxon>Papilionidae</taxon>
        <taxon>Papilioninae</taxon>
        <taxon>Iphiclides</taxon>
    </lineage>
</organism>
<dbReference type="InterPro" id="IPR007588">
    <property type="entry name" value="Znf_FLYWCH"/>
</dbReference>
<dbReference type="EMBL" id="OW152824">
    <property type="protein sequence ID" value="CAH2040232.1"/>
    <property type="molecule type" value="Genomic_DNA"/>
</dbReference>
<dbReference type="Proteomes" id="UP000837857">
    <property type="component" value="Chromosome 12"/>
</dbReference>
<evidence type="ECO:0000256" key="1">
    <source>
        <dbReference type="ARBA" id="ARBA00022723"/>
    </source>
</evidence>
<keyword evidence="1" id="KW-0479">Metal-binding</keyword>
<keyword evidence="3" id="KW-0862">Zinc</keyword>
<dbReference type="Pfam" id="PF04500">
    <property type="entry name" value="FLYWCH"/>
    <property type="match status" value="2"/>
</dbReference>
<proteinExistence type="predicted"/>
<evidence type="ECO:0000313" key="6">
    <source>
        <dbReference type="Proteomes" id="UP000837857"/>
    </source>
</evidence>
<keyword evidence="2" id="KW-0863">Zinc-finger</keyword>
<evidence type="ECO:0000256" key="2">
    <source>
        <dbReference type="ARBA" id="ARBA00022771"/>
    </source>
</evidence>
<sequence length="189" mass="21923">MITMFNGRKYYLYKGYTYCLGSKSSLGCRWRCTKAQCRAIIILDEEGKLFLENGEHRHNPNKYHRVLHVQRIHILLRVPIPFGVPLALHEQVPVQSLHHAGQRWKAPCEELKMITLVNGKRYYLYKGYTYCVGSKSSSNSCCRWRCTNTSDCYASIILDSDGNLLLAKGEHTHKSHKYHVMANGRYVRI</sequence>
<feature type="domain" description="FLYWCH-type" evidence="4">
    <location>
        <begin position="124"/>
        <end position="173"/>
    </location>
</feature>
<protein>
    <recommendedName>
        <fullName evidence="4">FLYWCH-type domain-containing protein</fullName>
    </recommendedName>
</protein>
<gene>
    <name evidence="5" type="ORF">IPOD504_LOCUS2397</name>
</gene>
<feature type="domain" description="FLYWCH-type" evidence="4">
    <location>
        <begin position="5"/>
        <end position="58"/>
    </location>
</feature>
<evidence type="ECO:0000313" key="5">
    <source>
        <dbReference type="EMBL" id="CAH2040232.1"/>
    </source>
</evidence>
<evidence type="ECO:0000256" key="3">
    <source>
        <dbReference type="ARBA" id="ARBA00022833"/>
    </source>
</evidence>
<evidence type="ECO:0000259" key="4">
    <source>
        <dbReference type="Pfam" id="PF04500"/>
    </source>
</evidence>
<keyword evidence="6" id="KW-1185">Reference proteome</keyword>
<accession>A0ABN8HWJ8</accession>